<feature type="binding site" evidence="11">
    <location>
        <position position="78"/>
    </location>
    <ligand>
        <name>substrate</name>
    </ligand>
</feature>
<proteinExistence type="inferred from homology"/>
<evidence type="ECO:0000256" key="7">
    <source>
        <dbReference type="ARBA" id="ARBA00022777"/>
    </source>
</evidence>
<evidence type="ECO:0000256" key="10">
    <source>
        <dbReference type="ARBA" id="ARBA00048567"/>
    </source>
</evidence>
<dbReference type="SUPFAM" id="SSF52540">
    <property type="entry name" value="P-loop containing nucleoside triphosphate hydrolases"/>
    <property type="match status" value="1"/>
</dbReference>
<dbReference type="GO" id="GO:0009423">
    <property type="term" value="P:chorismate biosynthetic process"/>
    <property type="evidence" value="ECO:0007669"/>
    <property type="project" value="UniProtKB-UniRule"/>
</dbReference>
<dbReference type="InterPro" id="IPR023000">
    <property type="entry name" value="Shikimate_kinase_CS"/>
</dbReference>
<evidence type="ECO:0000256" key="6">
    <source>
        <dbReference type="ARBA" id="ARBA00022741"/>
    </source>
</evidence>
<dbReference type="InterPro" id="IPR000623">
    <property type="entry name" value="Shikimate_kinase/TSH1"/>
</dbReference>
<name>A0A8J6JPB9_9FIRM</name>
<reference evidence="12" key="1">
    <citation type="submission" date="2020-08" db="EMBL/GenBank/DDBJ databases">
        <title>Genome public.</title>
        <authorList>
            <person name="Liu C."/>
            <person name="Sun Q."/>
        </authorList>
    </citation>
    <scope>NUCLEOTIDE SEQUENCE</scope>
    <source>
        <strain evidence="12">NSJ-52</strain>
    </source>
</reference>
<evidence type="ECO:0000256" key="3">
    <source>
        <dbReference type="ARBA" id="ARBA00012154"/>
    </source>
</evidence>
<feature type="binding site" evidence="11">
    <location>
        <position position="56"/>
    </location>
    <ligand>
        <name>substrate</name>
    </ligand>
</feature>
<dbReference type="PROSITE" id="PS01128">
    <property type="entry name" value="SHIKIMATE_KINASE"/>
    <property type="match status" value="1"/>
</dbReference>
<evidence type="ECO:0000256" key="4">
    <source>
        <dbReference type="ARBA" id="ARBA00022605"/>
    </source>
</evidence>
<keyword evidence="6 11" id="KW-0547">Nucleotide-binding</keyword>
<evidence type="ECO:0000313" key="13">
    <source>
        <dbReference type="Proteomes" id="UP000607645"/>
    </source>
</evidence>
<keyword evidence="11" id="KW-0460">Magnesium</keyword>
<comment type="catalytic activity">
    <reaction evidence="10 11">
        <text>shikimate + ATP = 3-phosphoshikimate + ADP + H(+)</text>
        <dbReference type="Rhea" id="RHEA:13121"/>
        <dbReference type="ChEBI" id="CHEBI:15378"/>
        <dbReference type="ChEBI" id="CHEBI:30616"/>
        <dbReference type="ChEBI" id="CHEBI:36208"/>
        <dbReference type="ChEBI" id="CHEBI:145989"/>
        <dbReference type="ChEBI" id="CHEBI:456216"/>
        <dbReference type="EC" id="2.7.1.71"/>
    </reaction>
</comment>
<evidence type="ECO:0000256" key="2">
    <source>
        <dbReference type="ARBA" id="ARBA00006997"/>
    </source>
</evidence>
<keyword evidence="4 11" id="KW-0028">Amino-acid biosynthesis</keyword>
<dbReference type="GO" id="GO:0009073">
    <property type="term" value="P:aromatic amino acid family biosynthetic process"/>
    <property type="evidence" value="ECO:0007669"/>
    <property type="project" value="UniProtKB-KW"/>
</dbReference>
<comment type="function">
    <text evidence="11">Catalyzes the specific phosphorylation of the 3-hydroxyl group of shikimic acid using ATP as a cosubstrate.</text>
</comment>
<dbReference type="InterPro" id="IPR027417">
    <property type="entry name" value="P-loop_NTPase"/>
</dbReference>
<keyword evidence="13" id="KW-1185">Reference proteome</keyword>
<keyword evidence="11" id="KW-0963">Cytoplasm</keyword>
<protein>
    <recommendedName>
        <fullName evidence="3 11">Shikimate kinase</fullName>
        <shortName evidence="11">SK</shortName>
        <ecNumber evidence="3 11">2.7.1.71</ecNumber>
    </recommendedName>
</protein>
<gene>
    <name evidence="11" type="primary">aroK</name>
    <name evidence="12" type="ORF">H8S62_16960</name>
</gene>
<evidence type="ECO:0000256" key="5">
    <source>
        <dbReference type="ARBA" id="ARBA00022679"/>
    </source>
</evidence>
<dbReference type="EC" id="2.7.1.71" evidence="3 11"/>
<dbReference type="Pfam" id="PF01202">
    <property type="entry name" value="SKI"/>
    <property type="match status" value="1"/>
</dbReference>
<dbReference type="GO" id="GO:0005829">
    <property type="term" value="C:cytosol"/>
    <property type="evidence" value="ECO:0007669"/>
    <property type="project" value="TreeGrafter"/>
</dbReference>
<dbReference type="PRINTS" id="PR01100">
    <property type="entry name" value="SHIKIMTKNASE"/>
</dbReference>
<accession>A0A8J6JPB9</accession>
<feature type="binding site" evidence="11">
    <location>
        <position position="131"/>
    </location>
    <ligand>
        <name>substrate</name>
    </ligand>
</feature>
<feature type="binding site" evidence="11">
    <location>
        <position position="32"/>
    </location>
    <ligand>
        <name>substrate</name>
    </ligand>
</feature>
<keyword evidence="8 11" id="KW-0067">ATP-binding</keyword>
<dbReference type="GO" id="GO:0005524">
    <property type="term" value="F:ATP binding"/>
    <property type="evidence" value="ECO:0007669"/>
    <property type="project" value="UniProtKB-UniRule"/>
</dbReference>
<evidence type="ECO:0000256" key="9">
    <source>
        <dbReference type="ARBA" id="ARBA00023141"/>
    </source>
</evidence>
<organism evidence="12 13">
    <name type="scientific">Lawsonibacter faecis</name>
    <dbReference type="NCBI Taxonomy" id="2763052"/>
    <lineage>
        <taxon>Bacteria</taxon>
        <taxon>Bacillati</taxon>
        <taxon>Bacillota</taxon>
        <taxon>Clostridia</taxon>
        <taxon>Eubacteriales</taxon>
        <taxon>Oscillospiraceae</taxon>
        <taxon>Lawsonibacter</taxon>
    </lineage>
</organism>
<comment type="pathway">
    <text evidence="1 11">Metabolic intermediate biosynthesis; chorismate biosynthesis; chorismate from D-erythrose 4-phosphate and phosphoenolpyruvate: step 5/7.</text>
</comment>
<keyword evidence="7 11" id="KW-0418">Kinase</keyword>
<dbReference type="Gene3D" id="3.40.50.300">
    <property type="entry name" value="P-loop containing nucleotide triphosphate hydrolases"/>
    <property type="match status" value="1"/>
</dbReference>
<evidence type="ECO:0000256" key="8">
    <source>
        <dbReference type="ARBA" id="ARBA00022840"/>
    </source>
</evidence>
<dbReference type="UniPathway" id="UPA00053">
    <property type="reaction ID" value="UER00088"/>
</dbReference>
<dbReference type="HAMAP" id="MF_00109">
    <property type="entry name" value="Shikimate_kinase"/>
    <property type="match status" value="1"/>
</dbReference>
<dbReference type="CDD" id="cd00464">
    <property type="entry name" value="SK"/>
    <property type="match status" value="1"/>
</dbReference>
<comment type="caution">
    <text evidence="11">Lacks conserved residue(s) required for the propagation of feature annotation.</text>
</comment>
<dbReference type="RefSeq" id="WP_186920355.1">
    <property type="nucleotide sequence ID" value="NZ_JACOPQ010000020.1"/>
</dbReference>
<dbReference type="GO" id="GO:0004765">
    <property type="term" value="F:shikimate kinase activity"/>
    <property type="evidence" value="ECO:0007669"/>
    <property type="project" value="UniProtKB-UniRule"/>
</dbReference>
<dbReference type="PANTHER" id="PTHR21087">
    <property type="entry name" value="SHIKIMATE KINASE"/>
    <property type="match status" value="1"/>
</dbReference>
<comment type="cofactor">
    <cofactor evidence="11">
        <name>Mg(2+)</name>
        <dbReference type="ChEBI" id="CHEBI:18420"/>
    </cofactor>
    <text evidence="11">Binds 1 Mg(2+) ion per subunit.</text>
</comment>
<feature type="binding site" evidence="11">
    <location>
        <position position="114"/>
    </location>
    <ligand>
        <name>ATP</name>
        <dbReference type="ChEBI" id="CHEBI:30616"/>
    </ligand>
</feature>
<comment type="subunit">
    <text evidence="11">Monomer.</text>
</comment>
<evidence type="ECO:0000256" key="1">
    <source>
        <dbReference type="ARBA" id="ARBA00004842"/>
    </source>
</evidence>
<evidence type="ECO:0000313" key="12">
    <source>
        <dbReference type="EMBL" id="MBC5738704.1"/>
    </source>
</evidence>
<evidence type="ECO:0000256" key="11">
    <source>
        <dbReference type="HAMAP-Rule" id="MF_00109"/>
    </source>
</evidence>
<dbReference type="AlphaFoldDB" id="A0A8J6JPB9"/>
<dbReference type="InterPro" id="IPR031322">
    <property type="entry name" value="Shikimate/glucono_kinase"/>
</dbReference>
<dbReference type="Proteomes" id="UP000607645">
    <property type="component" value="Unassembled WGS sequence"/>
</dbReference>
<dbReference type="GO" id="GO:0000287">
    <property type="term" value="F:magnesium ion binding"/>
    <property type="evidence" value="ECO:0007669"/>
    <property type="project" value="UniProtKB-UniRule"/>
</dbReference>
<keyword evidence="5 11" id="KW-0808">Transferase</keyword>
<comment type="subcellular location">
    <subcellularLocation>
        <location evidence="11">Cytoplasm</location>
    </subcellularLocation>
</comment>
<dbReference type="PANTHER" id="PTHR21087:SF16">
    <property type="entry name" value="SHIKIMATE KINASE 1, CHLOROPLASTIC"/>
    <property type="match status" value="1"/>
</dbReference>
<comment type="similarity">
    <text evidence="2 11">Belongs to the shikimate kinase family.</text>
</comment>
<keyword evidence="11" id="KW-0479">Metal-binding</keyword>
<sequence length="166" mass="17950">MNIVLIGMPGSGKSTVGRLLSQRLGMPLVDTDALVEAAANRSIPELFAAEGEAAFRDRETAAVRAASALEDTVIATGGGVVLRSENMRALSGTGLVFFRDRAVEDIMGEDHSGRPLVGGDRERILQLYTQRIDLYRKYARYTISGTKTAEEAADRIATIYLEECAI</sequence>
<dbReference type="GO" id="GO:0008652">
    <property type="term" value="P:amino acid biosynthetic process"/>
    <property type="evidence" value="ECO:0007669"/>
    <property type="project" value="UniProtKB-KW"/>
</dbReference>
<keyword evidence="9 11" id="KW-0057">Aromatic amino acid biosynthesis</keyword>
<dbReference type="EMBL" id="JACOPQ010000020">
    <property type="protein sequence ID" value="MBC5738704.1"/>
    <property type="molecule type" value="Genomic_DNA"/>
</dbReference>
<comment type="caution">
    <text evidence="12">The sequence shown here is derived from an EMBL/GenBank/DDBJ whole genome shotgun (WGS) entry which is preliminary data.</text>
</comment>
<feature type="binding site" evidence="11">
    <location>
        <begin position="10"/>
        <end position="15"/>
    </location>
    <ligand>
        <name>ATP</name>
        <dbReference type="ChEBI" id="CHEBI:30616"/>
    </ligand>
</feature>
<feature type="binding site" evidence="11">
    <location>
        <position position="14"/>
    </location>
    <ligand>
        <name>Mg(2+)</name>
        <dbReference type="ChEBI" id="CHEBI:18420"/>
    </ligand>
</feature>